<feature type="region of interest" description="Disordered" evidence="1">
    <location>
        <begin position="1373"/>
        <end position="1393"/>
    </location>
</feature>
<dbReference type="GeneID" id="9618991"/>
<sequence>MAGPFPRSGAAPCPTPISTCTANDVVQYGASASASPEPKDLSVANVLALSGPPDYNGPRCLAGPPNTAADRSAVFFLTNDTLDRAQSQITVSFGTSVYMRQVGIFVVSALEAVSTDSVFVIYDDSKRSPDKRCTAQPSPYGSRWMRHWALMRSTRRANGRGNSPPPSPPLALASPPPSPPPPLASPPPSPPPPLISPPPSPLPPLASPPPSPLPPLTSLPPSPPPPLTSPPPSPLPPLASPLPSPSPILSSPPSSPPPPRTSPPPLPPPPLAPPPPSPPPPLASPPPSQLPPLASLPPSPPPPPLASPPPPSPSLPPPSALPSTPPLSMPQTLPPPPPASPPLTPIPSNRTVPPSLLDTSGVPYAIMTVTRDSVLEGLEMSDSTLLTVLFPGSKVVRPLSYTVRVPLAIVAVGGGGSGADATKACAADFMKSVRQQFLTWLPFSGTNLTAVACTANTSTFLNQRISSVAAAAAAAAAATALPSHRRQMLLGELAALPPPPPPDVHPGVSGSGSAAAAGGQTEKHSPQLLVCSPAADEITVSTKVRVTYEVPLSAEGAAALAAECAAGNNGASSADGASSCSITVRPGAAAVSPSGSSSTDAVQKSATLPAAVASAVGTAALVAVAFGVYAAVQRRRRRRRLQRPGDPANRAVSAGGKEEVEDEDEKTAAAASRGPSSSYMIRAARPKGDGLSPFLSRLGGGGGDDDGDDRVCGGANGGGSCVDEEDDNTMHVLRLSNSGRQLQPTATATTAAATAVGMARGPPPACSPAQPIRGVSKSPILRAMSHNQPARGRALRLYEQAYGATAGVAGLAVQPSRPRLHPPRNNLHSMAAVRAAVRASMGGTGEAVMAGGGGVGSCGGSGGWRTLSDDAGLPDARTAIPANCTHAAAAPPPPPPPWASDVTDYLEVVPILCEDDAPLPLWLPPAPMRLLTERADGAADGSGHEASPLPHVRPVRDAEADWTSLDDWQGLDGQGQIAGQAPNAELSTGLRTGTAASDTVAGSTLELSPPPPPQQESWQQNPLSERLFRPRSRMEGARPVTPTDAAEFQSPSPSGTSLELAAVGTAAAAAAVAATAAAETIGAIVAAVEAQRSWGGGGGDGDSVYGKAALSRPSSPRSLLGLKRLPSPRVHPSPAATPERGSSPPEGWNPRKPAVAAAAPPPPLPPPSSSSRPSAATGGSVSQNSTWRQLLAVAETLTSLAGSATSRITGFPITRGMRYLRTPMGPQPPFLAAAARGSQHQHQQLRQQLRASAEVEVEEEEGPSSPRAPLNAGWRSSFSTSRVVGQPCVLLRRSGLSTLDWQGYAQGTVETASAASAAADDCSGGGGHVHNGATVSSFGSRFAWQSPRSGGGSSEGNGDGGIDIRGIPAAANVAEESLSSGQDEDDVDEQEDCSGSGIIPCTMLKAAAAPPPPPLHMDTLMGGIGGGGDGGGGGGNGAAILAKAVSVASIASTYFPAGGSRGGIVDAAAAAAARSSVRGGSGDGSGAGAPPIVTAGPATADAAGAARAANFASRIPRHHLRGIRTSTNDSGRAVAAAEAARINVLIIEDVAIGTFPNLTGPAIMFRIRCRRPDSRPGDLPYSAWVPYSQLPPGDGHEALRRFMQTARWRRFKSSNQYLHFARVHRDGVPRLVTIDEEEQRDEEGTLGARDGVPVALKAGMQHQATKLVQVVANRPNCLATTSTTPI</sequence>
<feature type="compositionally biased region" description="Pro residues" evidence="1">
    <location>
        <begin position="1159"/>
        <end position="1168"/>
    </location>
</feature>
<feature type="compositionally biased region" description="Pro residues" evidence="1">
    <location>
        <begin position="163"/>
        <end position="246"/>
    </location>
</feature>
<feature type="region of interest" description="Disordered" evidence="1">
    <location>
        <begin position="156"/>
        <end position="359"/>
    </location>
</feature>
<feature type="compositionally biased region" description="Pro residues" evidence="1">
    <location>
        <begin position="253"/>
        <end position="345"/>
    </location>
</feature>
<dbReference type="RefSeq" id="XP_002956191.1">
    <property type="nucleotide sequence ID" value="XM_002956145.1"/>
</dbReference>
<dbReference type="KEGG" id="vcn:VOLCADRAFT_97190"/>
<organism evidence="3">
    <name type="scientific">Volvox carteri f. nagariensis</name>
    <dbReference type="NCBI Taxonomy" id="3068"/>
    <lineage>
        <taxon>Eukaryota</taxon>
        <taxon>Viridiplantae</taxon>
        <taxon>Chlorophyta</taxon>
        <taxon>core chlorophytes</taxon>
        <taxon>Chlorophyceae</taxon>
        <taxon>CS clade</taxon>
        <taxon>Chlamydomonadales</taxon>
        <taxon>Volvocaceae</taxon>
        <taxon>Volvox</taxon>
    </lineage>
</organism>
<name>D8UC39_VOLCA</name>
<feature type="region of interest" description="Disordered" evidence="1">
    <location>
        <begin position="1254"/>
        <end position="1273"/>
    </location>
</feature>
<protein>
    <submittedName>
        <fullName evidence="2">Uncharacterized protein</fullName>
    </submittedName>
</protein>
<evidence type="ECO:0000256" key="1">
    <source>
        <dbReference type="SAM" id="MobiDB-lite"/>
    </source>
</evidence>
<dbReference type="STRING" id="3068.D8UC39"/>
<feature type="compositionally biased region" description="Acidic residues" evidence="1">
    <location>
        <begin position="1382"/>
        <end position="1392"/>
    </location>
</feature>
<accession>D8UC39</accession>
<proteinExistence type="predicted"/>
<feature type="region of interest" description="Disordered" evidence="1">
    <location>
        <begin position="1105"/>
        <end position="1183"/>
    </location>
</feature>
<dbReference type="InParanoid" id="D8UC39"/>
<feature type="region of interest" description="Disordered" evidence="1">
    <location>
        <begin position="993"/>
        <end position="1055"/>
    </location>
</feature>
<evidence type="ECO:0000313" key="3">
    <source>
        <dbReference type="Proteomes" id="UP000001058"/>
    </source>
</evidence>
<feature type="compositionally biased region" description="Basic and acidic residues" evidence="1">
    <location>
        <begin position="1026"/>
        <end position="1036"/>
    </location>
</feature>
<keyword evidence="3" id="KW-1185">Reference proteome</keyword>
<dbReference type="Proteomes" id="UP000001058">
    <property type="component" value="Unassembled WGS sequence"/>
</dbReference>
<feature type="region of interest" description="Disordered" evidence="1">
    <location>
        <begin position="635"/>
        <end position="678"/>
    </location>
</feature>
<gene>
    <name evidence="2" type="ORF">VOLCADRAFT_97190</name>
</gene>
<evidence type="ECO:0000313" key="2">
    <source>
        <dbReference type="EMBL" id="EFJ42730.1"/>
    </source>
</evidence>
<reference evidence="2 3" key="1">
    <citation type="journal article" date="2010" name="Science">
        <title>Genomic analysis of organismal complexity in the multicellular green alga Volvox carteri.</title>
        <authorList>
            <person name="Prochnik S.E."/>
            <person name="Umen J."/>
            <person name="Nedelcu A.M."/>
            <person name="Hallmann A."/>
            <person name="Miller S.M."/>
            <person name="Nishii I."/>
            <person name="Ferris P."/>
            <person name="Kuo A."/>
            <person name="Mitros T."/>
            <person name="Fritz-Laylin L.K."/>
            <person name="Hellsten U."/>
            <person name="Chapman J."/>
            <person name="Simakov O."/>
            <person name="Rensing S.A."/>
            <person name="Terry A."/>
            <person name="Pangilinan J."/>
            <person name="Kapitonov V."/>
            <person name="Jurka J."/>
            <person name="Salamov A."/>
            <person name="Shapiro H."/>
            <person name="Schmutz J."/>
            <person name="Grimwood J."/>
            <person name="Lindquist E."/>
            <person name="Lucas S."/>
            <person name="Grigoriev I.V."/>
            <person name="Schmitt R."/>
            <person name="Kirk D."/>
            <person name="Rokhsar D.S."/>
        </authorList>
    </citation>
    <scope>NUCLEOTIDE SEQUENCE [LARGE SCALE GENOMIC DNA]</scope>
    <source>
        <strain evidence="3">f. Nagariensis / Eve</strain>
    </source>
</reference>
<feature type="region of interest" description="Disordered" evidence="1">
    <location>
        <begin position="493"/>
        <end position="519"/>
    </location>
</feature>
<feature type="compositionally biased region" description="Low complexity" evidence="1">
    <location>
        <begin position="1110"/>
        <end position="1128"/>
    </location>
</feature>
<feature type="compositionally biased region" description="Polar residues" evidence="1">
    <location>
        <begin position="993"/>
        <end position="1002"/>
    </location>
</feature>
<dbReference type="EMBL" id="GL378379">
    <property type="protein sequence ID" value="EFJ42730.1"/>
    <property type="molecule type" value="Genomic_DNA"/>
</dbReference>
<dbReference type="OrthoDB" id="553105at2759"/>